<feature type="compositionally biased region" description="Low complexity" evidence="6">
    <location>
        <begin position="160"/>
        <end position="183"/>
    </location>
</feature>
<dbReference type="STRING" id="135208.A0A4Y9ZJS4"/>
<evidence type="ECO:0000256" key="3">
    <source>
        <dbReference type="ARBA" id="ARBA00022833"/>
    </source>
</evidence>
<dbReference type="EMBL" id="SFCI01002183">
    <property type="protein sequence ID" value="TFY74277.1"/>
    <property type="molecule type" value="Genomic_DNA"/>
</dbReference>
<dbReference type="InterPro" id="IPR000504">
    <property type="entry name" value="RRM_dom"/>
</dbReference>
<dbReference type="InterPro" id="IPR035979">
    <property type="entry name" value="RBD_domain_sf"/>
</dbReference>
<evidence type="ECO:0000256" key="5">
    <source>
        <dbReference type="PROSITE-ProRule" id="PRU00723"/>
    </source>
</evidence>
<feature type="domain" description="C3H1-type" evidence="9">
    <location>
        <begin position="1"/>
        <end position="28"/>
    </location>
</feature>
<keyword evidence="11" id="KW-1185">Reference proteome</keyword>
<dbReference type="PROSITE" id="PS50089">
    <property type="entry name" value="ZF_RING_2"/>
    <property type="match status" value="1"/>
</dbReference>
<dbReference type="SUPFAM" id="SSF54928">
    <property type="entry name" value="RNA-binding domain, RBD"/>
    <property type="match status" value="1"/>
</dbReference>
<dbReference type="InterPro" id="IPR012677">
    <property type="entry name" value="Nucleotide-bd_a/b_plait_sf"/>
</dbReference>
<evidence type="ECO:0000256" key="6">
    <source>
        <dbReference type="SAM" id="MobiDB-lite"/>
    </source>
</evidence>
<dbReference type="AlphaFoldDB" id="A0A4Y9ZJS4"/>
<dbReference type="Gene3D" id="3.30.40.10">
    <property type="entry name" value="Zinc/RING finger domain, C3HC4 (zinc finger)"/>
    <property type="match status" value="1"/>
</dbReference>
<dbReference type="InterPro" id="IPR013083">
    <property type="entry name" value="Znf_RING/FYVE/PHD"/>
</dbReference>
<evidence type="ECO:0000259" key="7">
    <source>
        <dbReference type="PROSITE" id="PS50089"/>
    </source>
</evidence>
<evidence type="ECO:0000313" key="11">
    <source>
        <dbReference type="Proteomes" id="UP000298061"/>
    </source>
</evidence>
<dbReference type="InterPro" id="IPR001841">
    <property type="entry name" value="Znf_RING"/>
</dbReference>
<dbReference type="PROSITE" id="PS50102">
    <property type="entry name" value="RRM"/>
    <property type="match status" value="1"/>
</dbReference>
<feature type="compositionally biased region" description="Low complexity" evidence="6">
    <location>
        <begin position="264"/>
        <end position="279"/>
    </location>
</feature>
<feature type="region of interest" description="Disordered" evidence="6">
    <location>
        <begin position="126"/>
        <end position="183"/>
    </location>
</feature>
<dbReference type="CDD" id="cd00590">
    <property type="entry name" value="RRM_SF"/>
    <property type="match status" value="1"/>
</dbReference>
<dbReference type="OrthoDB" id="10009520at2759"/>
<feature type="non-terminal residue" evidence="10">
    <location>
        <position position="942"/>
    </location>
</feature>
<keyword evidence="3 5" id="KW-0862">Zinc</keyword>
<dbReference type="GO" id="GO:0003723">
    <property type="term" value="F:RNA binding"/>
    <property type="evidence" value="ECO:0007669"/>
    <property type="project" value="UniProtKB-UniRule"/>
</dbReference>
<proteinExistence type="predicted"/>
<organism evidence="10 11">
    <name type="scientific">Hericium alpestre</name>
    <dbReference type="NCBI Taxonomy" id="135208"/>
    <lineage>
        <taxon>Eukaryota</taxon>
        <taxon>Fungi</taxon>
        <taxon>Dikarya</taxon>
        <taxon>Basidiomycota</taxon>
        <taxon>Agaricomycotina</taxon>
        <taxon>Agaricomycetes</taxon>
        <taxon>Russulales</taxon>
        <taxon>Hericiaceae</taxon>
        <taxon>Hericium</taxon>
    </lineage>
</organism>
<dbReference type="InterPro" id="IPR027370">
    <property type="entry name" value="Znf-RING_euk"/>
</dbReference>
<dbReference type="Pfam" id="PF13445">
    <property type="entry name" value="zf-RING_UBOX"/>
    <property type="match status" value="1"/>
</dbReference>
<evidence type="ECO:0000256" key="4">
    <source>
        <dbReference type="PROSITE-ProRule" id="PRU00176"/>
    </source>
</evidence>
<comment type="caution">
    <text evidence="10">The sequence shown here is derived from an EMBL/GenBank/DDBJ whole genome shotgun (WGS) entry which is preliminary data.</text>
</comment>
<evidence type="ECO:0000256" key="2">
    <source>
        <dbReference type="ARBA" id="ARBA00022771"/>
    </source>
</evidence>
<dbReference type="Proteomes" id="UP000298061">
    <property type="component" value="Unassembled WGS sequence"/>
</dbReference>
<evidence type="ECO:0000259" key="9">
    <source>
        <dbReference type="PROSITE" id="PS50103"/>
    </source>
</evidence>
<feature type="compositionally biased region" description="Polar residues" evidence="6">
    <location>
        <begin position="289"/>
        <end position="318"/>
    </location>
</feature>
<feature type="compositionally biased region" description="Low complexity" evidence="6">
    <location>
        <begin position="345"/>
        <end position="362"/>
    </location>
</feature>
<dbReference type="SUPFAM" id="SSF57850">
    <property type="entry name" value="RING/U-box"/>
    <property type="match status" value="1"/>
</dbReference>
<feature type="region of interest" description="Disordered" evidence="6">
    <location>
        <begin position="246"/>
        <end position="366"/>
    </location>
</feature>
<sequence length="942" mass="104310">MQEPEVCKMYFQGRCAYGERCYKSHILPQQHTAQLNQYQSDRITHYNVDPRLIPPTFPPQGRAWNNNIPPPNHVPPRFGGPGIVPNIHQLTEGGRYPDPRQRQDEMLEMNDVVDGLVDVAPGQPVMVKLPTRNSEKRPTDLNRVLSKLDTSSRGLQRNDSGGSLESGSQRSRSDSSTTCTTDVTSISTATTTECSVMTLNTTVPSQPENTRSATSRPTETRPIKQIPQDICRKWPFEYIIVSPTNASKTGLSRAEPRQNGNPIASDAKSEAAASASAPSRRNDGMIAPVNSQSEAVASSLRSPQVQKAGQGDPSSSTEVSRKRGLSQPVSATRPPNHKRAPSHPTPALVKPPAVAPKVTSPKKGPPVLQTVTIVDPIRVTFGPGFDVQKVVTGFDSLWITVANVPVTTTREALERLVKPFGTVLDSRFHDESQTGATHTTANIQMSSGVEASAVAQALDDVEVFGSRIRVKLSLGRSARDRIVRDSDVHVSWAISAKLGFGGYDTLKAAEKAVSTADGTTLREHYITAAVYEGLPVVGSYNVRFSGMPPDAQMKDINRFGHNSGVMFERPNHNLPKFGIPAVESLLQEFGKIEHMDVPPPPYKNGIVRLFVRFELPDVANVVCQLNGRKHKALAYDKIYVERVHSVAHVIPLFIFRIVSSELQDLRRWVWQYCHGTNLQVQNRPCGKTPDIIQVRLIGDNTSKLAQIKAKLDDIIRGELVKEDGVPAWDHYFHLRTGDAFFEHLQKTNPATLIRVDKIRRTIRIIGPAAHRNVVRDSILSKLAYRREHKIRNIELSGRLIGVFMGTDLLALQERYGHENVWLDLERRALCLRGPDRVLDEVQKTVRRIQKRHPSERADEAHCPICFETPTLPLALECGHTWCKACLARYLLSSVDSRHFPLRCLGAGGTCTEPIALPTARHALTPAEFQSVAQAAFHTHVQA</sequence>
<protein>
    <submittedName>
        <fullName evidence="10">Uncharacterized protein</fullName>
    </submittedName>
</protein>
<feature type="compositionally biased region" description="Polar residues" evidence="6">
    <location>
        <begin position="148"/>
        <end position="159"/>
    </location>
</feature>
<evidence type="ECO:0000313" key="10">
    <source>
        <dbReference type="EMBL" id="TFY74277.1"/>
    </source>
</evidence>
<dbReference type="PROSITE" id="PS50103">
    <property type="entry name" value="ZF_C3H1"/>
    <property type="match status" value="1"/>
</dbReference>
<dbReference type="SMART" id="SM00360">
    <property type="entry name" value="RRM"/>
    <property type="match status" value="1"/>
</dbReference>
<dbReference type="InterPro" id="IPR000571">
    <property type="entry name" value="Znf_CCCH"/>
</dbReference>
<accession>A0A4Y9ZJS4</accession>
<feature type="region of interest" description="Disordered" evidence="6">
    <location>
        <begin position="198"/>
        <end position="227"/>
    </location>
</feature>
<keyword evidence="1 5" id="KW-0479">Metal-binding</keyword>
<gene>
    <name evidence="10" type="ORF">EWM64_g9735</name>
</gene>
<reference evidence="10 11" key="1">
    <citation type="submission" date="2019-02" db="EMBL/GenBank/DDBJ databases">
        <title>Genome sequencing of the rare red list fungi Hericium alpestre (H. flagellum).</title>
        <authorList>
            <person name="Buettner E."/>
            <person name="Kellner H."/>
        </authorList>
    </citation>
    <scope>NUCLEOTIDE SEQUENCE [LARGE SCALE GENOMIC DNA]</scope>
    <source>
        <strain evidence="10 11">DSM 108284</strain>
    </source>
</reference>
<keyword evidence="2 5" id="KW-0863">Zinc-finger</keyword>
<feature type="domain" description="RRM" evidence="8">
    <location>
        <begin position="397"/>
        <end position="475"/>
    </location>
</feature>
<evidence type="ECO:0000259" key="8">
    <source>
        <dbReference type="PROSITE" id="PS50102"/>
    </source>
</evidence>
<dbReference type="Pfam" id="PF00076">
    <property type="entry name" value="RRM_1"/>
    <property type="match status" value="1"/>
</dbReference>
<feature type="domain" description="RING-type" evidence="7">
    <location>
        <begin position="862"/>
        <end position="903"/>
    </location>
</feature>
<dbReference type="GO" id="GO:0008270">
    <property type="term" value="F:zinc ion binding"/>
    <property type="evidence" value="ECO:0007669"/>
    <property type="project" value="UniProtKB-KW"/>
</dbReference>
<evidence type="ECO:0000256" key="1">
    <source>
        <dbReference type="ARBA" id="ARBA00022723"/>
    </source>
</evidence>
<feature type="zinc finger region" description="C3H1-type" evidence="5">
    <location>
        <begin position="1"/>
        <end position="28"/>
    </location>
</feature>
<feature type="compositionally biased region" description="Polar residues" evidence="6">
    <location>
        <begin position="198"/>
        <end position="217"/>
    </location>
</feature>
<name>A0A4Y9ZJS4_9AGAM</name>
<dbReference type="Gene3D" id="3.30.70.330">
    <property type="match status" value="1"/>
</dbReference>
<keyword evidence="4" id="KW-0694">RNA-binding</keyword>